<dbReference type="Proteomes" id="UP000317238">
    <property type="component" value="Unassembled WGS sequence"/>
</dbReference>
<keyword evidence="2" id="KW-1185">Reference proteome</keyword>
<comment type="caution">
    <text evidence="1">The sequence shown here is derived from an EMBL/GenBank/DDBJ whole genome shotgun (WGS) entry which is preliminary data.</text>
</comment>
<protein>
    <submittedName>
        <fullName evidence="1">Uncharacterized protein</fullName>
    </submittedName>
</protein>
<name>A0A5C5Y5Y7_9PLAN</name>
<dbReference type="OrthoDB" id="236131at2"/>
<organism evidence="1 2">
    <name type="scientific">Crateriforma conspicua</name>
    <dbReference type="NCBI Taxonomy" id="2527996"/>
    <lineage>
        <taxon>Bacteria</taxon>
        <taxon>Pseudomonadati</taxon>
        <taxon>Planctomycetota</taxon>
        <taxon>Planctomycetia</taxon>
        <taxon>Planctomycetales</taxon>
        <taxon>Planctomycetaceae</taxon>
        <taxon>Crateriforma</taxon>
    </lineage>
</organism>
<evidence type="ECO:0000313" key="2">
    <source>
        <dbReference type="Proteomes" id="UP000317238"/>
    </source>
</evidence>
<dbReference type="PROSITE" id="PS51257">
    <property type="entry name" value="PROKAR_LIPOPROTEIN"/>
    <property type="match status" value="1"/>
</dbReference>
<proteinExistence type="predicted"/>
<dbReference type="AlphaFoldDB" id="A0A5C5Y5Y7"/>
<dbReference type="RefSeq" id="WP_146439283.1">
    <property type="nucleotide sequence ID" value="NZ_SJPL01000001.1"/>
</dbReference>
<gene>
    <name evidence="1" type="ORF">Pan14r_26430</name>
</gene>
<sequence>MLRRRKSVQTACLYAWLALTFVVIIGCSRKVYLVDLRPDGDVIHRDITIVHEIDSKRQPLKDIGESELRRLHEAYPDSPLKYTDDGYRFSGDIASAMPQDIGGHGNYQHLATSLGDHFAYLERFRGSVDVADNLQQRYEAFDTWADLIGGWLEQQIDDAECRDKVMHWFNGDFRNDARSLILSLWTAEATNQIVPQTDPTWLATMAIQFLLERDYIRPSDAPRLARLAWPTTAEHASDQLVRCMQRKLELTPQQTKALQFASDPKAMHRSLESYVRETDAYRDSVTQWRHDHPDAADDQQPTPMGFVTERLLAAASPHLFGPGSEVAEVHLMLDAPPHWTNGTWQADEGHVFWSLGISGSPLPPMAMAVWSVADVSQQTRVLGDVVLRERELSQYVLWYHGLSQSEQTQWDDLLESLSESDDRDADLARFHFSDESIDDKHRDSKIGVDLIRQSLP</sequence>
<reference evidence="1 2" key="1">
    <citation type="submission" date="2019-02" db="EMBL/GenBank/DDBJ databases">
        <title>Deep-cultivation of Planctomycetes and their phenomic and genomic characterization uncovers novel biology.</title>
        <authorList>
            <person name="Wiegand S."/>
            <person name="Jogler M."/>
            <person name="Boedeker C."/>
            <person name="Pinto D."/>
            <person name="Vollmers J."/>
            <person name="Rivas-Marin E."/>
            <person name="Kohn T."/>
            <person name="Peeters S.H."/>
            <person name="Heuer A."/>
            <person name="Rast P."/>
            <person name="Oberbeckmann S."/>
            <person name="Bunk B."/>
            <person name="Jeske O."/>
            <person name="Meyerdierks A."/>
            <person name="Storesund J.E."/>
            <person name="Kallscheuer N."/>
            <person name="Luecker S."/>
            <person name="Lage O.M."/>
            <person name="Pohl T."/>
            <person name="Merkel B.J."/>
            <person name="Hornburger P."/>
            <person name="Mueller R.-W."/>
            <person name="Bruemmer F."/>
            <person name="Labrenz M."/>
            <person name="Spormann A.M."/>
            <person name="Op Den Camp H."/>
            <person name="Overmann J."/>
            <person name="Amann R."/>
            <person name="Jetten M.S.M."/>
            <person name="Mascher T."/>
            <person name="Medema M.H."/>
            <person name="Devos D.P."/>
            <person name="Kaster A.-K."/>
            <person name="Ovreas L."/>
            <person name="Rohde M."/>
            <person name="Galperin M.Y."/>
            <person name="Jogler C."/>
        </authorList>
    </citation>
    <scope>NUCLEOTIDE SEQUENCE [LARGE SCALE GENOMIC DNA]</scope>
    <source>
        <strain evidence="1 2">Pan14r</strain>
    </source>
</reference>
<evidence type="ECO:0000313" key="1">
    <source>
        <dbReference type="EMBL" id="TWT70338.1"/>
    </source>
</evidence>
<accession>A0A5C5Y5Y7</accession>
<dbReference type="EMBL" id="SJPL01000001">
    <property type="protein sequence ID" value="TWT70338.1"/>
    <property type="molecule type" value="Genomic_DNA"/>
</dbReference>